<proteinExistence type="predicted"/>
<dbReference type="SUPFAM" id="SSF51905">
    <property type="entry name" value="FAD/NAD(P)-binding domain"/>
    <property type="match status" value="1"/>
</dbReference>
<evidence type="ECO:0000256" key="1">
    <source>
        <dbReference type="ARBA" id="ARBA00018719"/>
    </source>
</evidence>
<name>A0A1G8K9S5_9RHOB</name>
<dbReference type="RefSeq" id="WP_089844864.1">
    <property type="nucleotide sequence ID" value="NZ_FNEJ01000004.1"/>
</dbReference>
<protein>
    <recommendedName>
        <fullName evidence="1">Thioredoxin reductase</fullName>
    </recommendedName>
</protein>
<evidence type="ECO:0000256" key="3">
    <source>
        <dbReference type="ARBA" id="ARBA00023002"/>
    </source>
</evidence>
<evidence type="ECO:0000313" key="5">
    <source>
        <dbReference type="EMBL" id="SDI40143.1"/>
    </source>
</evidence>
<keyword evidence="3" id="KW-0560">Oxidoreductase</keyword>
<evidence type="ECO:0000259" key="4">
    <source>
        <dbReference type="Pfam" id="PF07992"/>
    </source>
</evidence>
<dbReference type="InterPro" id="IPR023753">
    <property type="entry name" value="FAD/NAD-binding_dom"/>
</dbReference>
<sequence length="296" mass="31441">MTHDLIVIGGSYAGMAAALQVLRARRRVLVIDASLRRNRFARHAHGFLGQDGVPPEQIVAKARAQLMAYPGLTWLEGEAVALHGARDAFEVVLGQGQRVAGRRILFATGVRDALPAIEGLEDRWGRSVFHCPYCHGYELDGGAIGVLGSSPMSVHQAELLGDWGPVTFVPNGAVPLTEEMRATLSQRGVTLDETPVLRVEGEADLRLADGRLLSFAGLFVATTVSPASPLPEQIGCEITQTAMGSILRTDGSKQTSIPGIYACGDVAHLPHSVSLAVGDGAMAGAQVHRSLVWPDM</sequence>
<dbReference type="PANTHER" id="PTHR48105">
    <property type="entry name" value="THIOREDOXIN REDUCTASE 1-RELATED-RELATED"/>
    <property type="match status" value="1"/>
</dbReference>
<dbReference type="AlphaFoldDB" id="A0A1G8K9S5"/>
<dbReference type="Pfam" id="PF07992">
    <property type="entry name" value="Pyr_redox_2"/>
    <property type="match status" value="1"/>
</dbReference>
<dbReference type="PRINTS" id="PR00469">
    <property type="entry name" value="PNDRDTASEII"/>
</dbReference>
<evidence type="ECO:0000313" key="6">
    <source>
        <dbReference type="Proteomes" id="UP000199093"/>
    </source>
</evidence>
<gene>
    <name evidence="5" type="ORF">SAMN04487993_1004110</name>
</gene>
<reference evidence="5 6" key="1">
    <citation type="submission" date="2016-10" db="EMBL/GenBank/DDBJ databases">
        <authorList>
            <person name="de Groot N.N."/>
        </authorList>
    </citation>
    <scope>NUCLEOTIDE SEQUENCE [LARGE SCALE GENOMIC DNA]</scope>
    <source>
        <strain evidence="5 6">DSM 26424</strain>
    </source>
</reference>
<dbReference type="EMBL" id="FNEJ01000004">
    <property type="protein sequence ID" value="SDI40143.1"/>
    <property type="molecule type" value="Genomic_DNA"/>
</dbReference>
<dbReference type="PRINTS" id="PR00368">
    <property type="entry name" value="FADPNR"/>
</dbReference>
<dbReference type="Proteomes" id="UP000199093">
    <property type="component" value="Unassembled WGS sequence"/>
</dbReference>
<dbReference type="GO" id="GO:0016491">
    <property type="term" value="F:oxidoreductase activity"/>
    <property type="evidence" value="ECO:0007669"/>
    <property type="project" value="UniProtKB-KW"/>
</dbReference>
<dbReference type="STRING" id="555512.SAMN04487993_1004110"/>
<dbReference type="InterPro" id="IPR050097">
    <property type="entry name" value="Ferredoxin-NADP_redctase_2"/>
</dbReference>
<dbReference type="OrthoDB" id="9786503at2"/>
<organism evidence="5 6">
    <name type="scientific">Salipiger marinus</name>
    <dbReference type="NCBI Taxonomy" id="555512"/>
    <lineage>
        <taxon>Bacteria</taxon>
        <taxon>Pseudomonadati</taxon>
        <taxon>Pseudomonadota</taxon>
        <taxon>Alphaproteobacteria</taxon>
        <taxon>Rhodobacterales</taxon>
        <taxon>Roseobacteraceae</taxon>
        <taxon>Salipiger</taxon>
    </lineage>
</organism>
<evidence type="ECO:0000256" key="2">
    <source>
        <dbReference type="ARBA" id="ARBA00022630"/>
    </source>
</evidence>
<accession>A0A1G8K9S5</accession>
<keyword evidence="2" id="KW-0285">Flavoprotein</keyword>
<keyword evidence="6" id="KW-1185">Reference proteome</keyword>
<dbReference type="Gene3D" id="3.50.50.60">
    <property type="entry name" value="FAD/NAD(P)-binding domain"/>
    <property type="match status" value="2"/>
</dbReference>
<feature type="domain" description="FAD/NAD(P)-binding" evidence="4">
    <location>
        <begin position="4"/>
        <end position="280"/>
    </location>
</feature>
<dbReference type="InterPro" id="IPR036188">
    <property type="entry name" value="FAD/NAD-bd_sf"/>
</dbReference>